<comment type="caution">
    <text evidence="2">The sequence shown here is derived from an EMBL/GenBank/DDBJ whole genome shotgun (WGS) entry which is preliminary data.</text>
</comment>
<reference evidence="2" key="1">
    <citation type="submission" date="2020-10" db="EMBL/GenBank/DDBJ databases">
        <authorList>
            <person name="Castelo-Branco R."/>
            <person name="Eusebio N."/>
            <person name="Adriana R."/>
            <person name="Vieira A."/>
            <person name="Brugerolle De Fraissinette N."/>
            <person name="Rezende De Castro R."/>
            <person name="Schneider M.P."/>
            <person name="Vasconcelos V."/>
            <person name="Leao P.N."/>
        </authorList>
    </citation>
    <scope>NUCLEOTIDE SEQUENCE</scope>
    <source>
        <strain evidence="2">LEGE 11467</strain>
    </source>
</reference>
<dbReference type="RefSeq" id="WP_264319544.1">
    <property type="nucleotide sequence ID" value="NZ_JADEXN010000004.1"/>
</dbReference>
<feature type="domain" description="Mo-dependent nitrogenase C-terminal" evidence="1">
    <location>
        <begin position="48"/>
        <end position="129"/>
    </location>
</feature>
<protein>
    <submittedName>
        <fullName evidence="2">Mo-dependent nitrogenase C-terminal domain-containing protein</fullName>
    </submittedName>
</protein>
<organism evidence="2 3">
    <name type="scientific">Zarconia navalis LEGE 11467</name>
    <dbReference type="NCBI Taxonomy" id="1828826"/>
    <lineage>
        <taxon>Bacteria</taxon>
        <taxon>Bacillati</taxon>
        <taxon>Cyanobacteriota</taxon>
        <taxon>Cyanophyceae</taxon>
        <taxon>Oscillatoriophycideae</taxon>
        <taxon>Oscillatoriales</taxon>
        <taxon>Oscillatoriales incertae sedis</taxon>
        <taxon>Zarconia</taxon>
        <taxon>Zarconia navalis</taxon>
    </lineage>
</organism>
<gene>
    <name evidence="2" type="ORF">IQ235_00525</name>
</gene>
<proteinExistence type="predicted"/>
<sequence length="129" mass="15059">MSVMNDTIQNVIVSSWVWLRQTQPVNHPEPIGFPRGFRVPWLKRFAPLQPLRKWLDGLTPNTPKLARRICQLVPAQCPFEREVKWFDAVLFRIPPLCKLNPLYDEVVSLRFRALCYLADECGEDISSYC</sequence>
<evidence type="ECO:0000259" key="1">
    <source>
        <dbReference type="Pfam" id="PF06967"/>
    </source>
</evidence>
<dbReference type="AlphaFoldDB" id="A0A928Z6B1"/>
<dbReference type="InterPro" id="IPR009717">
    <property type="entry name" value="Mo-dep_Nase_C"/>
</dbReference>
<dbReference type="EMBL" id="JADEXN010000004">
    <property type="protein sequence ID" value="MBE9039280.1"/>
    <property type="molecule type" value="Genomic_DNA"/>
</dbReference>
<accession>A0A928Z6B1</accession>
<name>A0A928Z6B1_9CYAN</name>
<evidence type="ECO:0000313" key="3">
    <source>
        <dbReference type="Proteomes" id="UP000621799"/>
    </source>
</evidence>
<dbReference type="Proteomes" id="UP000621799">
    <property type="component" value="Unassembled WGS sequence"/>
</dbReference>
<evidence type="ECO:0000313" key="2">
    <source>
        <dbReference type="EMBL" id="MBE9039280.1"/>
    </source>
</evidence>
<keyword evidence="3" id="KW-1185">Reference proteome</keyword>
<dbReference type="Pfam" id="PF06967">
    <property type="entry name" value="Mo-nitro_C"/>
    <property type="match status" value="1"/>
</dbReference>